<gene>
    <name evidence="4" type="ORF">A2074_08390</name>
</gene>
<sequence>MYDGVPDGGDKKYWLGIKLVPAFRNRQYILAEKAGGPRALWEADNIALRELGLTDKEVSEAVVLRASIDLNEEVEKLSVWGISIMTDEDEGFPQLLLDAPWHPKAFFMKGTLPACDASIAIVGSRHATLQGKAFAMELASALAAAGVLVVSGGARGIDTAAHTGALEAGGLTAAVLGCGLDLVYPPENRNLFAQIEERAALISEYPLGTQPFPRNFPARNRIVAGMCNGVVVVEAALKSGALITADFALDYGRDVFAAPGYSKSPMSKGANALIKQGAHLIESAQDVIDVLSLTGITMDRGEPLERLSGPEKNFLIQLGWEPLRIDEVTRNIPVDNATASVLLLTLEISGFIRRDIDGCYLRIK</sequence>
<dbReference type="Proteomes" id="UP000178086">
    <property type="component" value="Unassembled WGS sequence"/>
</dbReference>
<protein>
    <submittedName>
        <fullName evidence="4">DNA protecting protein DprA</fullName>
    </submittedName>
</protein>
<dbReference type="AlphaFoldDB" id="A0A1F2US15"/>
<evidence type="ECO:0000259" key="3">
    <source>
        <dbReference type="Pfam" id="PF17782"/>
    </source>
</evidence>
<evidence type="ECO:0000256" key="1">
    <source>
        <dbReference type="ARBA" id="ARBA00006525"/>
    </source>
</evidence>
<dbReference type="PANTHER" id="PTHR43022">
    <property type="entry name" value="PROTEIN SMF"/>
    <property type="match status" value="1"/>
</dbReference>
<reference evidence="4 5" key="1">
    <citation type="journal article" date="2016" name="Nat. Commun.">
        <title>Thousands of microbial genomes shed light on interconnected biogeochemical processes in an aquifer system.</title>
        <authorList>
            <person name="Anantharaman K."/>
            <person name="Brown C.T."/>
            <person name="Hug L.A."/>
            <person name="Sharon I."/>
            <person name="Castelle C.J."/>
            <person name="Probst A.J."/>
            <person name="Thomas B.C."/>
            <person name="Singh A."/>
            <person name="Wilkins M.J."/>
            <person name="Karaoz U."/>
            <person name="Brodie E.L."/>
            <person name="Williams K.H."/>
            <person name="Hubbard S.S."/>
            <person name="Banfield J.F."/>
        </authorList>
    </citation>
    <scope>NUCLEOTIDE SEQUENCE [LARGE SCALE GENOMIC DNA]</scope>
</reference>
<proteinExistence type="inferred from homology"/>
<dbReference type="SUPFAM" id="SSF102405">
    <property type="entry name" value="MCP/YpsA-like"/>
    <property type="match status" value="1"/>
</dbReference>
<comment type="similarity">
    <text evidence="1">Belongs to the DprA/Smf family.</text>
</comment>
<evidence type="ECO:0000259" key="2">
    <source>
        <dbReference type="Pfam" id="PF02481"/>
    </source>
</evidence>
<dbReference type="InterPro" id="IPR003488">
    <property type="entry name" value="DprA"/>
</dbReference>
<organism evidence="4 5">
    <name type="scientific">Candidatus Aquicultor primus</name>
    <dbReference type="NCBI Taxonomy" id="1797195"/>
    <lineage>
        <taxon>Bacteria</taxon>
        <taxon>Bacillati</taxon>
        <taxon>Actinomycetota</taxon>
        <taxon>Candidatus Aquicultoria</taxon>
        <taxon>Candidatus Aquicultorales</taxon>
        <taxon>Candidatus Aquicultoraceae</taxon>
        <taxon>Candidatus Aquicultor</taxon>
    </lineage>
</organism>
<dbReference type="InterPro" id="IPR057666">
    <property type="entry name" value="DrpA_SLOG"/>
</dbReference>
<feature type="domain" description="DprA winged helix" evidence="3">
    <location>
        <begin position="303"/>
        <end position="354"/>
    </location>
</feature>
<dbReference type="InterPro" id="IPR036388">
    <property type="entry name" value="WH-like_DNA-bd_sf"/>
</dbReference>
<dbReference type="EMBL" id="MELI01000008">
    <property type="protein sequence ID" value="OFW35749.1"/>
    <property type="molecule type" value="Genomic_DNA"/>
</dbReference>
<dbReference type="Gene3D" id="3.40.50.450">
    <property type="match status" value="1"/>
</dbReference>
<accession>A0A1F2US15</accession>
<feature type="domain" description="Smf/DprA SLOG" evidence="2">
    <location>
        <begin position="84"/>
        <end position="290"/>
    </location>
</feature>
<dbReference type="InterPro" id="IPR041614">
    <property type="entry name" value="DprA_WH"/>
</dbReference>
<dbReference type="Gene3D" id="1.10.10.10">
    <property type="entry name" value="Winged helix-like DNA-binding domain superfamily/Winged helix DNA-binding domain"/>
    <property type="match status" value="1"/>
</dbReference>
<dbReference type="GO" id="GO:0009294">
    <property type="term" value="P:DNA-mediated transformation"/>
    <property type="evidence" value="ECO:0007669"/>
    <property type="project" value="InterPro"/>
</dbReference>
<dbReference type="Pfam" id="PF17782">
    <property type="entry name" value="WHD_DprA"/>
    <property type="match status" value="1"/>
</dbReference>
<evidence type="ECO:0000313" key="5">
    <source>
        <dbReference type="Proteomes" id="UP000178086"/>
    </source>
</evidence>
<evidence type="ECO:0000313" key="4">
    <source>
        <dbReference type="EMBL" id="OFW35749.1"/>
    </source>
</evidence>
<dbReference type="NCBIfam" id="TIGR00732">
    <property type="entry name" value="dprA"/>
    <property type="match status" value="1"/>
</dbReference>
<name>A0A1F2US15_9ACTN</name>
<comment type="caution">
    <text evidence="4">The sequence shown here is derived from an EMBL/GenBank/DDBJ whole genome shotgun (WGS) entry which is preliminary data.</text>
</comment>
<dbReference type="Pfam" id="PF02481">
    <property type="entry name" value="DNA_processg_A"/>
    <property type="match status" value="1"/>
</dbReference>
<dbReference type="PANTHER" id="PTHR43022:SF1">
    <property type="entry name" value="PROTEIN SMF"/>
    <property type="match status" value="1"/>
</dbReference>